<dbReference type="AlphaFoldDB" id="A0A8J2P2X6"/>
<dbReference type="EMBL" id="CAJVCH010100085">
    <property type="protein sequence ID" value="CAG7723541.1"/>
    <property type="molecule type" value="Genomic_DNA"/>
</dbReference>
<keyword evidence="2" id="KW-1185">Reference proteome</keyword>
<organism evidence="1 2">
    <name type="scientific">Allacma fusca</name>
    <dbReference type="NCBI Taxonomy" id="39272"/>
    <lineage>
        <taxon>Eukaryota</taxon>
        <taxon>Metazoa</taxon>
        <taxon>Ecdysozoa</taxon>
        <taxon>Arthropoda</taxon>
        <taxon>Hexapoda</taxon>
        <taxon>Collembola</taxon>
        <taxon>Symphypleona</taxon>
        <taxon>Sminthuridae</taxon>
        <taxon>Allacma</taxon>
    </lineage>
</organism>
<feature type="non-terminal residue" evidence="1">
    <location>
        <position position="1"/>
    </location>
</feature>
<sequence>DKVSALGLHGVTNNDWGAPVIYQGNGTQHMTFSIYLPTFPDFRDGYNCTANISTGLAGFWNLENAIKFSRRKSTPSSKN</sequence>
<reference evidence="1" key="1">
    <citation type="submission" date="2021-06" db="EMBL/GenBank/DDBJ databases">
        <authorList>
            <person name="Hodson N. C."/>
            <person name="Mongue J. A."/>
            <person name="Jaron S. K."/>
        </authorList>
    </citation>
    <scope>NUCLEOTIDE SEQUENCE</scope>
</reference>
<dbReference type="Proteomes" id="UP000708208">
    <property type="component" value="Unassembled WGS sequence"/>
</dbReference>
<evidence type="ECO:0000313" key="2">
    <source>
        <dbReference type="Proteomes" id="UP000708208"/>
    </source>
</evidence>
<name>A0A8J2P2X6_9HEXA</name>
<accession>A0A8J2P2X6</accession>
<evidence type="ECO:0000313" key="1">
    <source>
        <dbReference type="EMBL" id="CAG7723541.1"/>
    </source>
</evidence>
<proteinExistence type="predicted"/>
<protein>
    <submittedName>
        <fullName evidence="1">Uncharacterized protein</fullName>
    </submittedName>
</protein>
<gene>
    <name evidence="1" type="ORF">AFUS01_LOCUS12625</name>
</gene>
<comment type="caution">
    <text evidence="1">The sequence shown here is derived from an EMBL/GenBank/DDBJ whole genome shotgun (WGS) entry which is preliminary data.</text>
</comment>